<gene>
    <name evidence="10" type="primary">LOC111089613</name>
</gene>
<keyword evidence="8" id="KW-1133">Transmembrane helix</keyword>
<dbReference type="Proteomes" id="UP000694941">
    <property type="component" value="Unplaced"/>
</dbReference>
<keyword evidence="2" id="KW-1003">Cell membrane</keyword>
<dbReference type="Pfam" id="PF13855">
    <property type="entry name" value="LRR_8"/>
    <property type="match status" value="2"/>
</dbReference>
<evidence type="ECO:0000256" key="5">
    <source>
        <dbReference type="ARBA" id="ARBA00023040"/>
    </source>
</evidence>
<organism evidence="9 10">
    <name type="scientific">Limulus polyphemus</name>
    <name type="common">Atlantic horseshoe crab</name>
    <dbReference type="NCBI Taxonomy" id="6850"/>
    <lineage>
        <taxon>Eukaryota</taxon>
        <taxon>Metazoa</taxon>
        <taxon>Ecdysozoa</taxon>
        <taxon>Arthropoda</taxon>
        <taxon>Chelicerata</taxon>
        <taxon>Merostomata</taxon>
        <taxon>Xiphosura</taxon>
        <taxon>Limulidae</taxon>
        <taxon>Limulus</taxon>
    </lineage>
</organism>
<keyword evidence="4" id="KW-0677">Repeat</keyword>
<keyword evidence="6" id="KW-0675">Receptor</keyword>
<dbReference type="PANTHER" id="PTHR24372:SF77">
    <property type="entry name" value="G-PROTEIN COUPLED RECEPTORS FAMILY 1 PROFILE DOMAIN-CONTAINING PROTEIN"/>
    <property type="match status" value="1"/>
</dbReference>
<dbReference type="PANTHER" id="PTHR24372">
    <property type="entry name" value="GLYCOPROTEIN HORMONE RECEPTOR"/>
    <property type="match status" value="1"/>
</dbReference>
<dbReference type="InterPro" id="IPR001611">
    <property type="entry name" value="Leu-rich_rpt"/>
</dbReference>
<dbReference type="RefSeq" id="XP_022258157.1">
    <property type="nucleotide sequence ID" value="XM_022402449.1"/>
</dbReference>
<evidence type="ECO:0000256" key="6">
    <source>
        <dbReference type="ARBA" id="ARBA00023170"/>
    </source>
</evidence>
<evidence type="ECO:0000256" key="1">
    <source>
        <dbReference type="ARBA" id="ARBA00004651"/>
    </source>
</evidence>
<keyword evidence="5" id="KW-0297">G-protein coupled receptor</keyword>
<dbReference type="GeneID" id="111089613"/>
<dbReference type="InterPro" id="IPR003591">
    <property type="entry name" value="Leu-rich_rpt_typical-subtyp"/>
</dbReference>
<evidence type="ECO:0000256" key="8">
    <source>
        <dbReference type="SAM" id="Phobius"/>
    </source>
</evidence>
<comment type="subcellular location">
    <subcellularLocation>
        <location evidence="1">Cell membrane</location>
        <topology evidence="1">Multi-pass membrane protein</topology>
    </subcellularLocation>
</comment>
<feature type="transmembrane region" description="Helical" evidence="8">
    <location>
        <begin position="210"/>
        <end position="233"/>
    </location>
</feature>
<evidence type="ECO:0000256" key="7">
    <source>
        <dbReference type="ARBA" id="ARBA00023224"/>
    </source>
</evidence>
<keyword evidence="8" id="KW-0812">Transmembrane</keyword>
<keyword evidence="7" id="KW-0807">Transducer</keyword>
<evidence type="ECO:0000313" key="10">
    <source>
        <dbReference type="RefSeq" id="XP_022258157.1"/>
    </source>
</evidence>
<proteinExistence type="predicted"/>
<keyword evidence="3" id="KW-0433">Leucine-rich repeat</keyword>
<name>A0ABM1TQK1_LIMPO</name>
<dbReference type="PROSITE" id="PS51450">
    <property type="entry name" value="LRR"/>
    <property type="match status" value="2"/>
</dbReference>
<feature type="non-terminal residue" evidence="10">
    <location>
        <position position="1"/>
    </location>
</feature>
<keyword evidence="8" id="KW-0472">Membrane</keyword>
<keyword evidence="9" id="KW-1185">Reference proteome</keyword>
<evidence type="ECO:0000256" key="2">
    <source>
        <dbReference type="ARBA" id="ARBA00022475"/>
    </source>
</evidence>
<evidence type="ECO:0000313" key="9">
    <source>
        <dbReference type="Proteomes" id="UP000694941"/>
    </source>
</evidence>
<protein>
    <submittedName>
        <fullName evidence="10">G-protein coupled receptor GRL101-like</fullName>
    </submittedName>
</protein>
<dbReference type="SUPFAM" id="SSF52058">
    <property type="entry name" value="L domain-like"/>
    <property type="match status" value="1"/>
</dbReference>
<dbReference type="SMART" id="SM00369">
    <property type="entry name" value="LRR_TYP"/>
    <property type="match status" value="6"/>
</dbReference>
<evidence type="ECO:0000256" key="3">
    <source>
        <dbReference type="ARBA" id="ARBA00022614"/>
    </source>
</evidence>
<evidence type="ECO:0000256" key="4">
    <source>
        <dbReference type="ARBA" id="ARBA00022737"/>
    </source>
</evidence>
<dbReference type="Gene3D" id="3.80.10.10">
    <property type="entry name" value="Ribonuclease Inhibitor"/>
    <property type="match status" value="1"/>
</dbReference>
<accession>A0ABM1TQK1</accession>
<dbReference type="InterPro" id="IPR032675">
    <property type="entry name" value="LRR_dom_sf"/>
</dbReference>
<sequence>YVYVLFSIFRGNSLSGALQKGAFVGMEKAGMLDLGRNKITHLTPGLFQNLWRLKILYLDENLLTSLSLNTFLGLGQLRSLNLKQNFIQEIYPSAFSGLFSLKTLDLSHQNLLNISRNAFLGLRSLFHLDLSHNYLMKLNDGVFNGLDQLLSLDLTYNKVTHMESRIFVGLMMLKKLRSDEFRFCCLAPHVAECYPAPDEFSSCKDLMSNIVLRVCIWFLGVLALTGNMVVIVWRSVHRINNKVFMNYYNLGDRRYVNGSLLTGNSCRGRLLPRGLLYLRQLLEA</sequence>
<reference evidence="10" key="1">
    <citation type="submission" date="2025-08" db="UniProtKB">
        <authorList>
            <consortium name="RefSeq"/>
        </authorList>
    </citation>
    <scope>IDENTIFICATION</scope>
    <source>
        <tissue evidence="10">Muscle</tissue>
    </source>
</reference>